<dbReference type="Proteomes" id="UP000656548">
    <property type="component" value="Unassembled WGS sequence"/>
</dbReference>
<evidence type="ECO:0000313" key="1">
    <source>
        <dbReference type="EMBL" id="MBE1576061.1"/>
    </source>
</evidence>
<reference evidence="1 2" key="1">
    <citation type="submission" date="2020-10" db="EMBL/GenBank/DDBJ databases">
        <title>Sequencing the genomes of 1000 actinobacteria strains.</title>
        <authorList>
            <person name="Klenk H.-P."/>
        </authorList>
    </citation>
    <scope>NUCLEOTIDE SEQUENCE [LARGE SCALE GENOMIC DNA]</scope>
    <source>
        <strain evidence="1 2">DSM 46661</strain>
    </source>
</reference>
<gene>
    <name evidence="1" type="ORF">H4W30_003108</name>
</gene>
<name>A0ABR9L5R0_9PSEU</name>
<proteinExistence type="predicted"/>
<dbReference type="RefSeq" id="WP_192743422.1">
    <property type="nucleotide sequence ID" value="NZ_JADBEJ010000004.1"/>
</dbReference>
<accession>A0ABR9L5R0</accession>
<sequence>MKKTKRGPLRFLVIARTAPGRHPHPMEVAVHPAGAASRVSISLGPHPVNAGGQVALSAVLDESRTGLGPYWAEQFDEADLHWVVPYLVRLQSGEDTTDEIVAAYTARHGKAPATMFQERYGV</sequence>
<dbReference type="EMBL" id="JADBEJ010000004">
    <property type="protein sequence ID" value="MBE1576061.1"/>
    <property type="molecule type" value="Genomic_DNA"/>
</dbReference>
<protein>
    <submittedName>
        <fullName evidence="1">Uncharacterized protein</fullName>
    </submittedName>
</protein>
<comment type="caution">
    <text evidence="1">The sequence shown here is derived from an EMBL/GenBank/DDBJ whole genome shotgun (WGS) entry which is preliminary data.</text>
</comment>
<keyword evidence="2" id="KW-1185">Reference proteome</keyword>
<evidence type="ECO:0000313" key="2">
    <source>
        <dbReference type="Proteomes" id="UP000656548"/>
    </source>
</evidence>
<organism evidence="1 2">
    <name type="scientific">Amycolatopsis roodepoortensis</name>
    <dbReference type="NCBI Taxonomy" id="700274"/>
    <lineage>
        <taxon>Bacteria</taxon>
        <taxon>Bacillati</taxon>
        <taxon>Actinomycetota</taxon>
        <taxon>Actinomycetes</taxon>
        <taxon>Pseudonocardiales</taxon>
        <taxon>Pseudonocardiaceae</taxon>
        <taxon>Amycolatopsis</taxon>
    </lineage>
</organism>